<reference evidence="1 2" key="2">
    <citation type="journal article" date="2022" name="Mol. Ecol. Resour.">
        <title>The genomes of chicory, endive, great burdock and yacon provide insights into Asteraceae paleo-polyploidization history and plant inulin production.</title>
        <authorList>
            <person name="Fan W."/>
            <person name="Wang S."/>
            <person name="Wang H."/>
            <person name="Wang A."/>
            <person name="Jiang F."/>
            <person name="Liu H."/>
            <person name="Zhao H."/>
            <person name="Xu D."/>
            <person name="Zhang Y."/>
        </authorList>
    </citation>
    <scope>NUCLEOTIDE SEQUENCE [LARGE SCALE GENOMIC DNA]</scope>
    <source>
        <strain evidence="2">cv. Niubang</strain>
    </source>
</reference>
<dbReference type="EMBL" id="CM042055">
    <property type="protein sequence ID" value="KAI3702199.1"/>
    <property type="molecule type" value="Genomic_DNA"/>
</dbReference>
<gene>
    <name evidence="1" type="ORF">L6452_27926</name>
</gene>
<protein>
    <submittedName>
        <fullName evidence="1">Uncharacterized protein</fullName>
    </submittedName>
</protein>
<reference evidence="2" key="1">
    <citation type="journal article" date="2022" name="Mol. Ecol. Resour.">
        <title>The genomes of chicory, endive, great burdock and yacon provide insights into Asteraceae palaeo-polyploidization history and plant inulin production.</title>
        <authorList>
            <person name="Fan W."/>
            <person name="Wang S."/>
            <person name="Wang H."/>
            <person name="Wang A."/>
            <person name="Jiang F."/>
            <person name="Liu H."/>
            <person name="Zhao H."/>
            <person name="Xu D."/>
            <person name="Zhang Y."/>
        </authorList>
    </citation>
    <scope>NUCLEOTIDE SEQUENCE [LARGE SCALE GENOMIC DNA]</scope>
    <source>
        <strain evidence="2">cv. Niubang</strain>
    </source>
</reference>
<name>A0ACB8ZWW6_ARCLA</name>
<organism evidence="1 2">
    <name type="scientific">Arctium lappa</name>
    <name type="common">Greater burdock</name>
    <name type="synonym">Lappa major</name>
    <dbReference type="NCBI Taxonomy" id="4217"/>
    <lineage>
        <taxon>Eukaryota</taxon>
        <taxon>Viridiplantae</taxon>
        <taxon>Streptophyta</taxon>
        <taxon>Embryophyta</taxon>
        <taxon>Tracheophyta</taxon>
        <taxon>Spermatophyta</taxon>
        <taxon>Magnoliopsida</taxon>
        <taxon>eudicotyledons</taxon>
        <taxon>Gunneridae</taxon>
        <taxon>Pentapetalae</taxon>
        <taxon>asterids</taxon>
        <taxon>campanulids</taxon>
        <taxon>Asterales</taxon>
        <taxon>Asteraceae</taxon>
        <taxon>Carduoideae</taxon>
        <taxon>Cardueae</taxon>
        <taxon>Arctiinae</taxon>
        <taxon>Arctium</taxon>
    </lineage>
</organism>
<evidence type="ECO:0000313" key="1">
    <source>
        <dbReference type="EMBL" id="KAI3702199.1"/>
    </source>
</evidence>
<proteinExistence type="predicted"/>
<evidence type="ECO:0000313" key="2">
    <source>
        <dbReference type="Proteomes" id="UP001055879"/>
    </source>
</evidence>
<accession>A0ACB8ZWW6</accession>
<comment type="caution">
    <text evidence="1">The sequence shown here is derived from an EMBL/GenBank/DDBJ whole genome shotgun (WGS) entry which is preliminary data.</text>
</comment>
<dbReference type="Proteomes" id="UP001055879">
    <property type="component" value="Linkage Group LG09"/>
</dbReference>
<sequence>MIWRVKDSSEEKKKYKASASTTNANKNSVHKGNSFGNSDIYYSTNHLIRVAQKKICCSYCGAHDFEKCLQRLLQRECLQSSDVVFRASDEAISDVFC</sequence>
<keyword evidence="2" id="KW-1185">Reference proteome</keyword>